<proteinExistence type="inferred from homology"/>
<dbReference type="Pfam" id="PF08577">
    <property type="entry name" value="PI31_Prot_C"/>
    <property type="match status" value="1"/>
</dbReference>
<organism evidence="4 5">
    <name type="scientific">Babjeviella inositovora NRRL Y-12698</name>
    <dbReference type="NCBI Taxonomy" id="984486"/>
    <lineage>
        <taxon>Eukaryota</taxon>
        <taxon>Fungi</taxon>
        <taxon>Dikarya</taxon>
        <taxon>Ascomycota</taxon>
        <taxon>Saccharomycotina</taxon>
        <taxon>Pichiomycetes</taxon>
        <taxon>Serinales incertae sedis</taxon>
        <taxon>Babjeviella</taxon>
    </lineage>
</organism>
<accession>A0A1E3QL36</accession>
<feature type="region of interest" description="Disordered" evidence="2">
    <location>
        <begin position="142"/>
        <end position="171"/>
    </location>
</feature>
<dbReference type="OrthoDB" id="68090at2759"/>
<dbReference type="GeneID" id="30144517"/>
<dbReference type="Proteomes" id="UP000094336">
    <property type="component" value="Unassembled WGS sequence"/>
</dbReference>
<dbReference type="STRING" id="984486.A0A1E3QL36"/>
<reference evidence="5" key="1">
    <citation type="submission" date="2016-05" db="EMBL/GenBank/DDBJ databases">
        <title>Comparative genomics of biotechnologically important yeasts.</title>
        <authorList>
            <consortium name="DOE Joint Genome Institute"/>
            <person name="Riley R."/>
            <person name="Haridas S."/>
            <person name="Wolfe K.H."/>
            <person name="Lopes M.R."/>
            <person name="Hittinger C.T."/>
            <person name="Goker M."/>
            <person name="Salamov A."/>
            <person name="Wisecaver J."/>
            <person name="Long T.M."/>
            <person name="Aerts A.L."/>
            <person name="Barry K."/>
            <person name="Choi C."/>
            <person name="Clum A."/>
            <person name="Coughlan A.Y."/>
            <person name="Deshpande S."/>
            <person name="Douglass A.P."/>
            <person name="Hanson S.J."/>
            <person name="Klenk H.-P."/>
            <person name="Labutti K."/>
            <person name="Lapidus A."/>
            <person name="Lindquist E."/>
            <person name="Lipzen A."/>
            <person name="Meier-Kolthoff J.P."/>
            <person name="Ohm R.A."/>
            <person name="Otillar R.P."/>
            <person name="Pangilinan J."/>
            <person name="Peng Y."/>
            <person name="Rokas A."/>
            <person name="Rosa C.A."/>
            <person name="Scheuner C."/>
            <person name="Sibirny A.A."/>
            <person name="Slot J.C."/>
            <person name="Stielow J.B."/>
            <person name="Sun H."/>
            <person name="Kurtzman C.P."/>
            <person name="Blackwell M."/>
            <person name="Grigoriev I.V."/>
            <person name="Jeffries T.W."/>
        </authorList>
    </citation>
    <scope>NUCLEOTIDE SEQUENCE [LARGE SCALE GENOMIC DNA]</scope>
    <source>
        <strain evidence="5">NRRL Y-12698</strain>
    </source>
</reference>
<evidence type="ECO:0000313" key="5">
    <source>
        <dbReference type="Proteomes" id="UP000094336"/>
    </source>
</evidence>
<feature type="domain" description="PI31 proteasome regulator C-terminal" evidence="3">
    <location>
        <begin position="44"/>
        <end position="105"/>
    </location>
</feature>
<evidence type="ECO:0000259" key="3">
    <source>
        <dbReference type="Pfam" id="PF08577"/>
    </source>
</evidence>
<evidence type="ECO:0000256" key="1">
    <source>
        <dbReference type="ARBA" id="ARBA00006405"/>
    </source>
</evidence>
<dbReference type="EMBL" id="KV454439">
    <property type="protein sequence ID" value="ODQ77707.1"/>
    <property type="molecule type" value="Genomic_DNA"/>
</dbReference>
<protein>
    <recommendedName>
        <fullName evidence="3">PI31 proteasome regulator C-terminal domain-containing protein</fullName>
    </recommendedName>
</protein>
<dbReference type="RefSeq" id="XP_018983035.1">
    <property type="nucleotide sequence ID" value="XM_019126663.1"/>
</dbReference>
<feature type="compositionally biased region" description="Gly residues" evidence="2">
    <location>
        <begin position="147"/>
        <end position="171"/>
    </location>
</feature>
<dbReference type="AlphaFoldDB" id="A0A1E3QL36"/>
<name>A0A1E3QL36_9ASCO</name>
<comment type="similarity">
    <text evidence="1">Belongs to the proteasome inhibitor PI31 family.</text>
</comment>
<sequence length="171" mass="17516">MSDKYPNTPQGSTHPDLPKFEDEFKLQRPQNGQAPGAQPNYPTIGERDRLPVGAYPEMKPYLDPLAGSSDGGMIPTPNHPIFNQPHGSPGPGRVPGARFDDPTLPHGMDMEMIGSGLPGNVGGNMRPGNAYGPGYGGRPGFSNDGPPGFGRGSGGNGFGGGFGGGSGGPGF</sequence>
<dbReference type="InterPro" id="IPR013886">
    <property type="entry name" value="PI31_Prot_C"/>
</dbReference>
<feature type="compositionally biased region" description="Basic and acidic residues" evidence="2">
    <location>
        <begin position="16"/>
        <end position="26"/>
    </location>
</feature>
<evidence type="ECO:0000313" key="4">
    <source>
        <dbReference type="EMBL" id="ODQ77707.1"/>
    </source>
</evidence>
<evidence type="ECO:0000256" key="2">
    <source>
        <dbReference type="SAM" id="MobiDB-lite"/>
    </source>
</evidence>
<feature type="region of interest" description="Disordered" evidence="2">
    <location>
        <begin position="1"/>
        <end position="102"/>
    </location>
</feature>
<gene>
    <name evidence="4" type="ORF">BABINDRAFT_10034</name>
</gene>
<feature type="compositionally biased region" description="Polar residues" evidence="2">
    <location>
        <begin position="1"/>
        <end position="13"/>
    </location>
</feature>
<keyword evidence="5" id="KW-1185">Reference proteome</keyword>